<keyword evidence="1" id="KW-0472">Membrane</keyword>
<proteinExistence type="predicted"/>
<gene>
    <name evidence="3" type="ORF">SAMN04487941_0279</name>
</gene>
<dbReference type="OrthoDB" id="5702018at2"/>
<evidence type="ECO:0000259" key="2">
    <source>
        <dbReference type="Pfam" id="PF06724"/>
    </source>
</evidence>
<feature type="transmembrane region" description="Helical" evidence="1">
    <location>
        <begin position="65"/>
        <end position="86"/>
    </location>
</feature>
<keyword evidence="4" id="KW-1185">Reference proteome</keyword>
<evidence type="ECO:0000313" key="3">
    <source>
        <dbReference type="EMBL" id="SFU36753.1"/>
    </source>
</evidence>
<keyword evidence="1" id="KW-0812">Transmembrane</keyword>
<feature type="transmembrane region" description="Helical" evidence="1">
    <location>
        <begin position="147"/>
        <end position="168"/>
    </location>
</feature>
<organism evidence="3 4">
    <name type="scientific">Pontibacter akesuensis</name>
    <dbReference type="NCBI Taxonomy" id="388950"/>
    <lineage>
        <taxon>Bacteria</taxon>
        <taxon>Pseudomonadati</taxon>
        <taxon>Bacteroidota</taxon>
        <taxon>Cytophagia</taxon>
        <taxon>Cytophagales</taxon>
        <taxon>Hymenobacteraceae</taxon>
        <taxon>Pontibacter</taxon>
    </lineage>
</organism>
<dbReference type="RefSeq" id="WP_068839269.1">
    <property type="nucleotide sequence ID" value="NZ_BMXC01000001.1"/>
</dbReference>
<dbReference type="AlphaFoldDB" id="A0A1I7FKP0"/>
<feature type="transmembrane region" description="Helical" evidence="1">
    <location>
        <begin position="24"/>
        <end position="45"/>
    </location>
</feature>
<evidence type="ECO:0000313" key="4">
    <source>
        <dbReference type="Proteomes" id="UP000182491"/>
    </source>
</evidence>
<evidence type="ECO:0000256" key="1">
    <source>
        <dbReference type="SAM" id="Phobius"/>
    </source>
</evidence>
<dbReference type="EMBL" id="FPCA01000001">
    <property type="protein sequence ID" value="SFU36753.1"/>
    <property type="molecule type" value="Genomic_DNA"/>
</dbReference>
<feature type="domain" description="DUF1206" evidence="2">
    <location>
        <begin position="198"/>
        <end position="264"/>
    </location>
</feature>
<feature type="transmembrane region" description="Helical" evidence="1">
    <location>
        <begin position="200"/>
        <end position="219"/>
    </location>
</feature>
<feature type="transmembrane region" description="Helical" evidence="1">
    <location>
        <begin position="106"/>
        <end position="127"/>
    </location>
</feature>
<feature type="transmembrane region" description="Helical" evidence="1">
    <location>
        <begin position="239"/>
        <end position="259"/>
    </location>
</feature>
<dbReference type="Proteomes" id="UP000182491">
    <property type="component" value="Unassembled WGS sequence"/>
</dbReference>
<feature type="domain" description="DUF1206" evidence="2">
    <location>
        <begin position="22"/>
        <end position="89"/>
    </location>
</feature>
<reference evidence="4" key="1">
    <citation type="submission" date="2016-10" db="EMBL/GenBank/DDBJ databases">
        <authorList>
            <person name="Varghese N."/>
        </authorList>
    </citation>
    <scope>NUCLEOTIDE SEQUENCE [LARGE SCALE GENOMIC DNA]</scope>
    <source>
        <strain evidence="4">DSM 18820</strain>
    </source>
</reference>
<accession>A0A1I7FKP0</accession>
<feature type="domain" description="DUF1206" evidence="2">
    <location>
        <begin position="108"/>
        <end position="171"/>
    </location>
</feature>
<dbReference type="InterPro" id="IPR009597">
    <property type="entry name" value="DUF1206"/>
</dbReference>
<dbReference type="Pfam" id="PF06724">
    <property type="entry name" value="DUF1206"/>
    <property type="match status" value="3"/>
</dbReference>
<protein>
    <recommendedName>
        <fullName evidence="2">DUF1206 domain-containing protein</fullName>
    </recommendedName>
</protein>
<sequence length="268" mass="28820">MTDIASIFPSVPHKWTKRLARVGLAAKGAVYFLLGVLALMVAFGLGNGRGVSRKHVFLFIEELAFGRLLVGLLAIGLASYCAWRLLQACADTEGKGTDWKGILYRLRYAASGTFYSLLAFGAGKLALGGGGSGIRQAVIGQLLQRPLGLLLVIGGGLVVALAGVFQIYQGLSEHYTTKVREQQLSPGVEETMIKTGKVGYVARGTVWGIVGYLLLRAAFTAQQRPTGGAFQFLESMPYGSYLLGTVAVGLICYSFFVFIQARFRYSSK</sequence>
<name>A0A1I7FKP0_9BACT</name>
<dbReference type="STRING" id="388950.GCA_001611675_03416"/>
<keyword evidence="1" id="KW-1133">Transmembrane helix</keyword>